<comment type="subcellular location">
    <subcellularLocation>
        <location evidence="1">Cytoplasm</location>
    </subcellularLocation>
</comment>
<dbReference type="HAMAP" id="MF_02215">
    <property type="entry name" value="UbiJ"/>
    <property type="match status" value="1"/>
</dbReference>
<keyword evidence="1" id="KW-0831">Ubiquinone biosynthesis</keyword>
<dbReference type="Proteomes" id="UP001082899">
    <property type="component" value="Unassembled WGS sequence"/>
</dbReference>
<keyword evidence="5" id="KW-1185">Reference proteome</keyword>
<reference evidence="4" key="1">
    <citation type="submission" date="2022-11" db="EMBL/GenBank/DDBJ databases">
        <title>Robbsia betulipollinis sp. nov., isolated from pollen of birch (Betula pendula).</title>
        <authorList>
            <person name="Shi H."/>
            <person name="Ambika Manirajan B."/>
            <person name="Ratering S."/>
            <person name="Geissler-Plaum R."/>
            <person name="Schnell S."/>
        </authorList>
    </citation>
    <scope>NUCLEOTIDE SEQUENCE</scope>
    <source>
        <strain evidence="4">Bb-Pol-6</strain>
    </source>
</reference>
<comment type="similarity">
    <text evidence="1">Belongs to the UbiJ family.</text>
</comment>
<comment type="pathway">
    <text evidence="1">Cofactor biosynthesis; ubiquinone biosynthesis.</text>
</comment>
<dbReference type="EMBL" id="JAPMXC010000001">
    <property type="protein sequence ID" value="MCY0387322.1"/>
    <property type="molecule type" value="Genomic_DNA"/>
</dbReference>
<name>A0ABT3ZLN1_9BURK</name>
<protein>
    <recommendedName>
        <fullName evidence="1">Ubiquinone biosynthesis accessory factor UbiJ</fullName>
    </recommendedName>
</protein>
<comment type="function">
    <text evidence="1">Required for ubiquinone (coenzyme Q) biosynthesis. Binds hydrophobic ubiquinone biosynthetic intermediates via its SCP2 domain and is essential for the stability of the Ubi complex. May constitute a docking platform where Ubi enzymes assemble and access their SCP2-bound polyprenyl substrates.</text>
</comment>
<accession>A0ABT3ZLN1</accession>
<organism evidence="4 5">
    <name type="scientific">Robbsia betulipollinis</name>
    <dbReference type="NCBI Taxonomy" id="2981849"/>
    <lineage>
        <taxon>Bacteria</taxon>
        <taxon>Pseudomonadati</taxon>
        <taxon>Pseudomonadota</taxon>
        <taxon>Betaproteobacteria</taxon>
        <taxon>Burkholderiales</taxon>
        <taxon>Burkholderiaceae</taxon>
        <taxon>Robbsia</taxon>
    </lineage>
</organism>
<feature type="coiled-coil region" evidence="2">
    <location>
        <begin position="172"/>
        <end position="206"/>
    </location>
</feature>
<evidence type="ECO:0000259" key="3">
    <source>
        <dbReference type="Pfam" id="PF02036"/>
    </source>
</evidence>
<gene>
    <name evidence="1" type="primary">ubiJ</name>
    <name evidence="4" type="ORF">OVY01_08760</name>
</gene>
<evidence type="ECO:0000313" key="5">
    <source>
        <dbReference type="Proteomes" id="UP001082899"/>
    </source>
</evidence>
<dbReference type="PANTHER" id="PTHR38693">
    <property type="entry name" value="UBIQUINONE BIOSYNTHESIS PROTEIN UBIJ"/>
    <property type="match status" value="1"/>
</dbReference>
<keyword evidence="2" id="KW-0175">Coiled coil</keyword>
<feature type="domain" description="SCP2" evidence="3">
    <location>
        <begin position="12"/>
        <end position="110"/>
    </location>
</feature>
<keyword evidence="1" id="KW-0963">Cytoplasm</keyword>
<dbReference type="PANTHER" id="PTHR38693:SF1">
    <property type="entry name" value="UBIQUINONE BIOSYNTHESIS ACCESSORY FACTOR UBIJ"/>
    <property type="match status" value="1"/>
</dbReference>
<evidence type="ECO:0000256" key="1">
    <source>
        <dbReference type="HAMAP-Rule" id="MF_02215"/>
    </source>
</evidence>
<dbReference type="InterPro" id="IPR003033">
    <property type="entry name" value="SCP2_sterol-bd_dom"/>
</dbReference>
<sequence length="207" mass="22649">MSVVTQPFHAAVNHLLEREPWARAQLEPYAGKRARLNAPPFFVVVRVTAAGLLEAAPAPAGDLPPVPDDVTITVLPDAVAAVLRGGPAAAMKHVRIAGDAEFAAVLGQLAENLRWDPEEDLARWLGDAPAYRIARTARAVAGHAQRASRGLLESVAEYLLDENPQLVRHRMVEDFGREVAVLREDAERLEKRLDRLEQGARDTRGRP</sequence>
<dbReference type="InterPro" id="IPR038989">
    <property type="entry name" value="UbiJ"/>
</dbReference>
<proteinExistence type="inferred from homology"/>
<comment type="caution">
    <text evidence="4">The sequence shown here is derived from an EMBL/GenBank/DDBJ whole genome shotgun (WGS) entry which is preliminary data.</text>
</comment>
<evidence type="ECO:0000256" key="2">
    <source>
        <dbReference type="SAM" id="Coils"/>
    </source>
</evidence>
<dbReference type="Pfam" id="PF02036">
    <property type="entry name" value="SCP2"/>
    <property type="match status" value="1"/>
</dbReference>
<evidence type="ECO:0000313" key="4">
    <source>
        <dbReference type="EMBL" id="MCY0387322.1"/>
    </source>
</evidence>
<dbReference type="RefSeq" id="WP_267847073.1">
    <property type="nucleotide sequence ID" value="NZ_JAPMXC010000001.1"/>
</dbReference>